<dbReference type="RefSeq" id="WP_057624411.1">
    <property type="nucleotide sequence ID" value="NZ_LKHV02000001.1"/>
</dbReference>
<evidence type="ECO:0000256" key="1">
    <source>
        <dbReference type="ARBA" id="ARBA00004496"/>
    </source>
</evidence>
<dbReference type="InterPro" id="IPR015944">
    <property type="entry name" value="Gly-tRNA-synth_bsu"/>
</dbReference>
<dbReference type="AlphaFoldDB" id="A0A0Q9YNR6"/>
<evidence type="ECO:0000256" key="3">
    <source>
        <dbReference type="ARBA" id="ARBA00011209"/>
    </source>
</evidence>
<evidence type="ECO:0000256" key="11">
    <source>
        <dbReference type="HAMAP-Rule" id="MF_00255"/>
    </source>
</evidence>
<dbReference type="EC" id="6.1.1.14" evidence="11"/>
<accession>A0A0Q9YNR6</accession>
<dbReference type="InterPro" id="IPR006194">
    <property type="entry name" value="Gly-tRNA-synth_heterodimer"/>
</dbReference>
<keyword evidence="15" id="KW-1185">Reference proteome</keyword>
<name>A0A0Q9YNR6_9GAMM</name>
<dbReference type="STRING" id="437022.CC99x_01307"/>
<dbReference type="Proteomes" id="UP000051494">
    <property type="component" value="Unassembled WGS sequence"/>
</dbReference>
<proteinExistence type="inferred from homology"/>
<sequence length="692" mass="77848">MNGENTLLIEIGTEDLPPTHLDRLVAAFQNEVLKRFKNLNLPYGKTDCFASPRRLALKIQQVPSKQPDYIAQKRGPSLKAAYKDGVPTPAAIGFAQSCNTPIQALKTLETEQGAWLLFEENIPGQPLEQILPAIIAESIESLPYPKKMRWGDSSLQFIRPIHWITLVHGNIAIEADILNLKSSQYSYGHRTHFPNKIKINHADNYLNVLRDVKVIVDYQERKNIIIEASTQIAKKLQGAAVIDDTLLDQVIGLVEWPVPMVAEFDADFLKIPKEALISSMQNHQKCFPIVSNNRLLPYFILVSNVEAADTKNIVMGNQRVMHARLEDAKFFYEQDSKSTLESRLVRLDKMIYQKDLGTLYQKTLRVAELAMFIATKIQANSNFAQRAAQLYKADLVTNMVFEFPELQGIMGSYYARNDHEADEVAIAIKEVYLPAHAKDILPATQTGVCLALAERLDTLIGIFGAGLIPSGEKDPYALRRAAMGILRIIIEKKLTLNLQELLLQAQQGFNEGIVSKDILPIVYKFCLERFKSWYQEQSVAPQVIDAVLSTQPDCPYDMSQRTLAVNHFKTLPEAQALAAANKRVKNILQKNEQNLSLDNLANVRDDLLAETAEKELFLAINALKQQTAPLLQAGQYQEALTQLAALKQPVDRFFDEVLVMVDNEALKQNRVLLLTQLYALFMQIADISKLAI</sequence>
<organism evidence="13">
    <name type="scientific">Candidatus Berkiella cookevillensis</name>
    <dbReference type="NCBI Taxonomy" id="437022"/>
    <lineage>
        <taxon>Bacteria</taxon>
        <taxon>Pseudomonadati</taxon>
        <taxon>Pseudomonadota</taxon>
        <taxon>Gammaproteobacteria</taxon>
        <taxon>Candidatus Berkiellales</taxon>
        <taxon>Candidatus Berkiellaceae</taxon>
        <taxon>Candidatus Berkiella</taxon>
    </lineage>
</organism>
<keyword evidence="4 11" id="KW-0963">Cytoplasm</keyword>
<dbReference type="EMBL" id="LKHV01000005">
    <property type="protein sequence ID" value="KRG18826.1"/>
    <property type="molecule type" value="Genomic_DNA"/>
</dbReference>
<dbReference type="PANTHER" id="PTHR30075:SF2">
    <property type="entry name" value="GLYCINE--TRNA LIGASE, CHLOROPLASTIC_MITOCHONDRIAL 2"/>
    <property type="match status" value="1"/>
</dbReference>
<evidence type="ECO:0000256" key="8">
    <source>
        <dbReference type="ARBA" id="ARBA00022917"/>
    </source>
</evidence>
<keyword evidence="7 11" id="KW-0067">ATP-binding</keyword>
<keyword evidence="9 11" id="KW-0030">Aminoacyl-tRNA synthetase</keyword>
<evidence type="ECO:0000313" key="13">
    <source>
        <dbReference type="EMBL" id="KRG18826.1"/>
    </source>
</evidence>
<evidence type="ECO:0000256" key="9">
    <source>
        <dbReference type="ARBA" id="ARBA00023146"/>
    </source>
</evidence>
<dbReference type="OrthoDB" id="9775440at2"/>
<dbReference type="GO" id="GO:0005829">
    <property type="term" value="C:cytosol"/>
    <property type="evidence" value="ECO:0007669"/>
    <property type="project" value="TreeGrafter"/>
</dbReference>
<dbReference type="Pfam" id="PF02092">
    <property type="entry name" value="tRNA_synt_2f"/>
    <property type="match status" value="1"/>
</dbReference>
<dbReference type="GO" id="GO:0004814">
    <property type="term" value="F:arginine-tRNA ligase activity"/>
    <property type="evidence" value="ECO:0007669"/>
    <property type="project" value="InterPro"/>
</dbReference>
<dbReference type="GO" id="GO:0006420">
    <property type="term" value="P:arginyl-tRNA aminoacylation"/>
    <property type="evidence" value="ECO:0007669"/>
    <property type="project" value="InterPro"/>
</dbReference>
<evidence type="ECO:0000256" key="2">
    <source>
        <dbReference type="ARBA" id="ARBA00008226"/>
    </source>
</evidence>
<evidence type="ECO:0000259" key="12">
    <source>
        <dbReference type="Pfam" id="PF05746"/>
    </source>
</evidence>
<comment type="caution">
    <text evidence="13">The sequence shown here is derived from an EMBL/GenBank/DDBJ whole genome shotgun (WGS) entry which is preliminary data.</text>
</comment>
<dbReference type="PROSITE" id="PS50861">
    <property type="entry name" value="AA_TRNA_LIGASE_II_GLYAB"/>
    <property type="match status" value="1"/>
</dbReference>
<dbReference type="NCBIfam" id="TIGR00211">
    <property type="entry name" value="glyS"/>
    <property type="match status" value="1"/>
</dbReference>
<dbReference type="GO" id="GO:0006426">
    <property type="term" value="P:glycyl-tRNA aminoacylation"/>
    <property type="evidence" value="ECO:0007669"/>
    <property type="project" value="UniProtKB-UniRule"/>
</dbReference>
<dbReference type="GO" id="GO:0005524">
    <property type="term" value="F:ATP binding"/>
    <property type="evidence" value="ECO:0007669"/>
    <property type="project" value="UniProtKB-UniRule"/>
</dbReference>
<comment type="similarity">
    <text evidence="2 11">Belongs to the class-II aminoacyl-tRNA synthetase family.</text>
</comment>
<feature type="domain" description="DALR anticodon binding" evidence="12">
    <location>
        <begin position="579"/>
        <end position="677"/>
    </location>
</feature>
<protein>
    <recommendedName>
        <fullName evidence="11">Glycine--tRNA ligase beta subunit</fullName>
        <ecNumber evidence="11">6.1.1.14</ecNumber>
    </recommendedName>
    <alternativeName>
        <fullName evidence="11">Glycyl-tRNA synthetase beta subunit</fullName>
        <shortName evidence="11">GlyRS</shortName>
    </alternativeName>
</protein>
<dbReference type="EMBL" id="LKHV02000001">
    <property type="protein sequence ID" value="MCS5707284.1"/>
    <property type="molecule type" value="Genomic_DNA"/>
</dbReference>
<evidence type="ECO:0000313" key="14">
    <source>
        <dbReference type="EMBL" id="MCS5707284.1"/>
    </source>
</evidence>
<evidence type="ECO:0000256" key="5">
    <source>
        <dbReference type="ARBA" id="ARBA00022598"/>
    </source>
</evidence>
<evidence type="ECO:0000256" key="7">
    <source>
        <dbReference type="ARBA" id="ARBA00022840"/>
    </source>
</evidence>
<evidence type="ECO:0000313" key="15">
    <source>
        <dbReference type="Proteomes" id="UP000051494"/>
    </source>
</evidence>
<reference evidence="14" key="2">
    <citation type="journal article" date="2016" name="Genome Announc.">
        <title>Draft Genome Sequences of Two Novel Amoeba-Resistant Intranuclear Bacteria, 'Candidatus Berkiella cookevillensis' and 'Candidatus Berkiella aquae'.</title>
        <authorList>
            <person name="Mehari Y.T."/>
            <person name="Arivett B.A."/>
            <person name="Farone A.L."/>
            <person name="Gunderson J.H."/>
            <person name="Farone M.B."/>
        </authorList>
    </citation>
    <scope>NUCLEOTIDE SEQUENCE</scope>
    <source>
        <strain evidence="14">CC99</strain>
    </source>
</reference>
<comment type="subcellular location">
    <subcellularLocation>
        <location evidence="1 11">Cytoplasm</location>
    </subcellularLocation>
</comment>
<dbReference type="SUPFAM" id="SSF109604">
    <property type="entry name" value="HD-domain/PDEase-like"/>
    <property type="match status" value="1"/>
</dbReference>
<keyword evidence="8 11" id="KW-0648">Protein biosynthesis</keyword>
<comment type="catalytic activity">
    <reaction evidence="10 11">
        <text>tRNA(Gly) + glycine + ATP = glycyl-tRNA(Gly) + AMP + diphosphate</text>
        <dbReference type="Rhea" id="RHEA:16013"/>
        <dbReference type="Rhea" id="RHEA-COMP:9664"/>
        <dbReference type="Rhea" id="RHEA-COMP:9683"/>
        <dbReference type="ChEBI" id="CHEBI:30616"/>
        <dbReference type="ChEBI" id="CHEBI:33019"/>
        <dbReference type="ChEBI" id="CHEBI:57305"/>
        <dbReference type="ChEBI" id="CHEBI:78442"/>
        <dbReference type="ChEBI" id="CHEBI:78522"/>
        <dbReference type="ChEBI" id="CHEBI:456215"/>
        <dbReference type="EC" id="6.1.1.14"/>
    </reaction>
</comment>
<evidence type="ECO:0000256" key="10">
    <source>
        <dbReference type="ARBA" id="ARBA00047937"/>
    </source>
</evidence>
<reference evidence="13" key="1">
    <citation type="submission" date="2015-09" db="EMBL/GenBank/DDBJ databases">
        <title>Draft Genome Sequences of Two Novel Amoeba-resistant Intranuclear Bacteria, Candidatus Berkiella cookevillensis and Candidatus Berkiella aquae.</title>
        <authorList>
            <person name="Mehari Y.T."/>
            <person name="Arivett B.A."/>
            <person name="Farone A.L."/>
            <person name="Gunderson J.H."/>
            <person name="Farone M.B."/>
        </authorList>
    </citation>
    <scope>NUCLEOTIDE SEQUENCE [LARGE SCALE GENOMIC DNA]</scope>
    <source>
        <strain evidence="13">CC99</strain>
    </source>
</reference>
<dbReference type="InterPro" id="IPR008909">
    <property type="entry name" value="DALR_anticod-bd"/>
</dbReference>
<keyword evidence="5 11" id="KW-0436">Ligase</keyword>
<dbReference type="PANTHER" id="PTHR30075">
    <property type="entry name" value="GLYCYL-TRNA SYNTHETASE"/>
    <property type="match status" value="1"/>
</dbReference>
<dbReference type="HAMAP" id="MF_00255">
    <property type="entry name" value="Gly_tRNA_synth_beta"/>
    <property type="match status" value="1"/>
</dbReference>
<comment type="subunit">
    <text evidence="3 11">Tetramer of two alpha and two beta subunits.</text>
</comment>
<keyword evidence="6 11" id="KW-0547">Nucleotide-binding</keyword>
<reference evidence="14" key="3">
    <citation type="submission" date="2021-06" db="EMBL/GenBank/DDBJ databases">
        <title>Genomic Description and Analysis of Intracellular Bacteria, Candidatus Berkiella cookevillensis and Candidatus Berkiella aquae.</title>
        <authorList>
            <person name="Kidane D.T."/>
            <person name="Mehari Y.T."/>
            <person name="Rice F.C."/>
            <person name="Arivett B.A."/>
            <person name="Farone A.L."/>
            <person name="Berk S.G."/>
            <person name="Farone M.B."/>
        </authorList>
    </citation>
    <scope>NUCLEOTIDE SEQUENCE</scope>
    <source>
        <strain evidence="14">CC99</strain>
    </source>
</reference>
<dbReference type="PATRIC" id="fig|1590042.3.peg.1328"/>
<evidence type="ECO:0000256" key="6">
    <source>
        <dbReference type="ARBA" id="ARBA00022741"/>
    </source>
</evidence>
<evidence type="ECO:0000256" key="4">
    <source>
        <dbReference type="ARBA" id="ARBA00022490"/>
    </source>
</evidence>
<gene>
    <name evidence="11 13" type="primary">glyS</name>
    <name evidence="14" type="ORF">CC99x_000040</name>
    <name evidence="13" type="ORF">CC99x_01307</name>
</gene>
<dbReference type="PRINTS" id="PR01045">
    <property type="entry name" value="TRNASYNTHGB"/>
</dbReference>
<dbReference type="Pfam" id="PF05746">
    <property type="entry name" value="DALR_1"/>
    <property type="match status" value="1"/>
</dbReference>
<dbReference type="GO" id="GO:0004820">
    <property type="term" value="F:glycine-tRNA ligase activity"/>
    <property type="evidence" value="ECO:0007669"/>
    <property type="project" value="UniProtKB-UniRule"/>
</dbReference>